<keyword evidence="3" id="KW-1185">Reference proteome</keyword>
<sequence length="148" mass="15838">MKYKGDITLYNFLSVFIGALIAIMIPLNGILSEIIGNYTASVVIHLVGLVAVVIVLIINKNKILFEKGIPLYLYSAGAIGVFTVLFSNISFSALGASITIALSLLGQSIASIVIDHYGLLGMKVAKFEKKKLIGLLFISSGIVVMTIF</sequence>
<accession>A0ABU6MV90</accession>
<dbReference type="RefSeq" id="WP_025150483.1">
    <property type="nucleotide sequence ID" value="NZ_JARLYA010000003.1"/>
</dbReference>
<dbReference type="PANTHER" id="PTHR34821">
    <property type="entry name" value="INNER MEMBRANE PROTEIN YDCZ"/>
    <property type="match status" value="1"/>
</dbReference>
<evidence type="ECO:0000256" key="1">
    <source>
        <dbReference type="SAM" id="Phobius"/>
    </source>
</evidence>
<organism evidence="2 3">
    <name type="scientific">Bacillus paramycoides</name>
    <dbReference type="NCBI Taxonomy" id="2026194"/>
    <lineage>
        <taxon>Bacteria</taxon>
        <taxon>Bacillati</taxon>
        <taxon>Bacillota</taxon>
        <taxon>Bacilli</taxon>
        <taxon>Bacillales</taxon>
        <taxon>Bacillaceae</taxon>
        <taxon>Bacillus</taxon>
        <taxon>Bacillus cereus group</taxon>
    </lineage>
</organism>
<keyword evidence="1" id="KW-0812">Transmembrane</keyword>
<dbReference type="InterPro" id="IPR006750">
    <property type="entry name" value="YdcZ"/>
</dbReference>
<dbReference type="Proteomes" id="UP001309448">
    <property type="component" value="Unassembled WGS sequence"/>
</dbReference>
<keyword evidence="1" id="KW-0472">Membrane</keyword>
<comment type="caution">
    <text evidence="2">The sequence shown here is derived from an EMBL/GenBank/DDBJ whole genome shotgun (WGS) entry which is preliminary data.</text>
</comment>
<dbReference type="Pfam" id="PF04657">
    <property type="entry name" value="DMT_YdcZ"/>
    <property type="match status" value="1"/>
</dbReference>
<protein>
    <submittedName>
        <fullName evidence="2">DMT family transporter</fullName>
    </submittedName>
</protein>
<feature type="transmembrane region" description="Helical" evidence="1">
    <location>
        <begin position="132"/>
        <end position="147"/>
    </location>
</feature>
<keyword evidence="1" id="KW-1133">Transmembrane helix</keyword>
<dbReference type="PANTHER" id="PTHR34821:SF2">
    <property type="entry name" value="INNER MEMBRANE PROTEIN YDCZ"/>
    <property type="match status" value="1"/>
</dbReference>
<proteinExistence type="predicted"/>
<name>A0ABU6MV90_9BACI</name>
<feature type="transmembrane region" description="Helical" evidence="1">
    <location>
        <begin position="71"/>
        <end position="91"/>
    </location>
</feature>
<feature type="transmembrane region" description="Helical" evidence="1">
    <location>
        <begin position="38"/>
        <end position="59"/>
    </location>
</feature>
<feature type="transmembrane region" description="Helical" evidence="1">
    <location>
        <begin position="12"/>
        <end position="32"/>
    </location>
</feature>
<dbReference type="EMBL" id="JARMDB010000008">
    <property type="protein sequence ID" value="MED1566787.1"/>
    <property type="molecule type" value="Genomic_DNA"/>
</dbReference>
<gene>
    <name evidence="2" type="ORF">P4U88_12620</name>
</gene>
<reference evidence="2 3" key="1">
    <citation type="submission" date="2023-03" db="EMBL/GenBank/DDBJ databases">
        <title>Bacillus Genome Sequencing.</title>
        <authorList>
            <person name="Dunlap C."/>
        </authorList>
    </citation>
    <scope>NUCLEOTIDE SEQUENCE [LARGE SCALE GENOMIC DNA]</scope>
    <source>
        <strain evidence="2 3">B-615</strain>
    </source>
</reference>
<feature type="transmembrane region" description="Helical" evidence="1">
    <location>
        <begin position="97"/>
        <end position="120"/>
    </location>
</feature>
<evidence type="ECO:0000313" key="3">
    <source>
        <dbReference type="Proteomes" id="UP001309448"/>
    </source>
</evidence>
<evidence type="ECO:0000313" key="2">
    <source>
        <dbReference type="EMBL" id="MED1566787.1"/>
    </source>
</evidence>